<protein>
    <submittedName>
        <fullName evidence="2">Uncharacterized protein</fullName>
    </submittedName>
</protein>
<dbReference type="Proteomes" id="UP001149140">
    <property type="component" value="Unassembled WGS sequence"/>
</dbReference>
<name>A0A9X3MV64_9ACTN</name>
<evidence type="ECO:0000256" key="1">
    <source>
        <dbReference type="SAM" id="Phobius"/>
    </source>
</evidence>
<evidence type="ECO:0000313" key="3">
    <source>
        <dbReference type="Proteomes" id="UP001149140"/>
    </source>
</evidence>
<comment type="caution">
    <text evidence="2">The sequence shown here is derived from an EMBL/GenBank/DDBJ whole genome shotgun (WGS) entry which is preliminary data.</text>
</comment>
<gene>
    <name evidence="2" type="ORF">OM076_24975</name>
</gene>
<keyword evidence="1" id="KW-1133">Transmembrane helix</keyword>
<dbReference type="RefSeq" id="WP_270042797.1">
    <property type="nucleotide sequence ID" value="NZ_JAPDOD010000025.1"/>
</dbReference>
<sequence>MTVFALMGAWALWLLYLWLASCIIAGYLSNRKGYGDKPGVATGLCLSAIAIVVWLVWPPKPESKWKIVGAFGSGKDAKR</sequence>
<dbReference type="AlphaFoldDB" id="A0A9X3MV64"/>
<evidence type="ECO:0000313" key="2">
    <source>
        <dbReference type="EMBL" id="MDA0163551.1"/>
    </source>
</evidence>
<keyword evidence="3" id="KW-1185">Reference proteome</keyword>
<reference evidence="2" key="1">
    <citation type="submission" date="2022-10" db="EMBL/GenBank/DDBJ databases">
        <title>The WGS of Solirubrobacter ginsenosidimutans DSM 21036.</title>
        <authorList>
            <person name="Jiang Z."/>
        </authorList>
    </citation>
    <scope>NUCLEOTIDE SEQUENCE</scope>
    <source>
        <strain evidence="2">DSM 21036</strain>
    </source>
</reference>
<accession>A0A9X3MV64</accession>
<feature type="transmembrane region" description="Helical" evidence="1">
    <location>
        <begin position="40"/>
        <end position="57"/>
    </location>
</feature>
<feature type="transmembrane region" description="Helical" evidence="1">
    <location>
        <begin position="6"/>
        <end position="28"/>
    </location>
</feature>
<dbReference type="EMBL" id="JAPDOD010000025">
    <property type="protein sequence ID" value="MDA0163551.1"/>
    <property type="molecule type" value="Genomic_DNA"/>
</dbReference>
<organism evidence="2 3">
    <name type="scientific">Solirubrobacter ginsenosidimutans</name>
    <dbReference type="NCBI Taxonomy" id="490573"/>
    <lineage>
        <taxon>Bacteria</taxon>
        <taxon>Bacillati</taxon>
        <taxon>Actinomycetota</taxon>
        <taxon>Thermoleophilia</taxon>
        <taxon>Solirubrobacterales</taxon>
        <taxon>Solirubrobacteraceae</taxon>
        <taxon>Solirubrobacter</taxon>
    </lineage>
</organism>
<keyword evidence="1" id="KW-0472">Membrane</keyword>
<keyword evidence="1" id="KW-0812">Transmembrane</keyword>
<proteinExistence type="predicted"/>